<accession>A0AA40DAL5</accession>
<dbReference type="AlphaFoldDB" id="A0AA40DAL5"/>
<feature type="signal peptide" evidence="1">
    <location>
        <begin position="1"/>
        <end position="25"/>
    </location>
</feature>
<evidence type="ECO:0000313" key="4">
    <source>
        <dbReference type="Proteomes" id="UP001174997"/>
    </source>
</evidence>
<dbReference type="Pfam" id="PF20493">
    <property type="entry name" value="WD-like_fungi"/>
    <property type="match status" value="1"/>
</dbReference>
<name>A0AA40DAL5_9PEZI</name>
<evidence type="ECO:0000259" key="2">
    <source>
        <dbReference type="Pfam" id="PF20493"/>
    </source>
</evidence>
<keyword evidence="1" id="KW-0732">Signal</keyword>
<evidence type="ECO:0000256" key="1">
    <source>
        <dbReference type="SAM" id="SignalP"/>
    </source>
</evidence>
<evidence type="ECO:0000313" key="3">
    <source>
        <dbReference type="EMBL" id="KAK0669538.1"/>
    </source>
</evidence>
<gene>
    <name evidence="3" type="ORF">QBC41DRAFT_106344</name>
</gene>
<keyword evidence="4" id="KW-1185">Reference proteome</keyword>
<protein>
    <recommendedName>
        <fullName evidence="2">WD-like domain-containing protein</fullName>
    </recommendedName>
</protein>
<proteinExistence type="predicted"/>
<sequence length="206" mass="22669">MISKIFTIAALIGMGIAAATPSTHSLNLAALQALQATEAPRLAASGIVLHHTEALPDGYFVEIYGSVENNTSPAVQQHQHIARAPLSVAGKLGCGMEKIECDWSPTYGVKEEVTERLIRHLFDRKDWTSRQPRSFCLYGKHSRACVSWNRDVGSFPWAFLAPATQRIWGRCGEGHSGRDHNVVLRLLGGWLYRCIGQCLSNRPDGC</sequence>
<feature type="domain" description="WD-like" evidence="2">
    <location>
        <begin position="110"/>
        <end position="206"/>
    </location>
</feature>
<dbReference type="Proteomes" id="UP001174997">
    <property type="component" value="Unassembled WGS sequence"/>
</dbReference>
<dbReference type="InterPro" id="IPR046925">
    <property type="entry name" value="WD-like_fungi"/>
</dbReference>
<feature type="chain" id="PRO_5041307494" description="WD-like domain-containing protein" evidence="1">
    <location>
        <begin position="26"/>
        <end position="206"/>
    </location>
</feature>
<dbReference type="EMBL" id="JAULSY010000041">
    <property type="protein sequence ID" value="KAK0669538.1"/>
    <property type="molecule type" value="Genomic_DNA"/>
</dbReference>
<reference evidence="3" key="1">
    <citation type="submission" date="2023-06" db="EMBL/GenBank/DDBJ databases">
        <title>Genome-scale phylogeny and comparative genomics of the fungal order Sordariales.</title>
        <authorList>
            <consortium name="Lawrence Berkeley National Laboratory"/>
            <person name="Hensen N."/>
            <person name="Bonometti L."/>
            <person name="Westerberg I."/>
            <person name="Brannstrom I.O."/>
            <person name="Guillou S."/>
            <person name="Cros-Aarteil S."/>
            <person name="Calhoun S."/>
            <person name="Haridas S."/>
            <person name="Kuo A."/>
            <person name="Mondo S."/>
            <person name="Pangilinan J."/>
            <person name="Riley R."/>
            <person name="Labutti K."/>
            <person name="Andreopoulos B."/>
            <person name="Lipzen A."/>
            <person name="Chen C."/>
            <person name="Yanf M."/>
            <person name="Daum C."/>
            <person name="Ng V."/>
            <person name="Clum A."/>
            <person name="Steindorff A."/>
            <person name="Ohm R."/>
            <person name="Martin F."/>
            <person name="Silar P."/>
            <person name="Natvig D."/>
            <person name="Lalanne C."/>
            <person name="Gautier V."/>
            <person name="Ament-Velasquez S.L."/>
            <person name="Kruys A."/>
            <person name="Hutchinson M.I."/>
            <person name="Powell A.J."/>
            <person name="Barry K."/>
            <person name="Miller A.N."/>
            <person name="Grigoriev I.V."/>
            <person name="Debuchy R."/>
            <person name="Gladieux P."/>
            <person name="Thoren M.H."/>
            <person name="Johannesson H."/>
        </authorList>
    </citation>
    <scope>NUCLEOTIDE SEQUENCE</scope>
    <source>
        <strain evidence="3">CBS 307.81</strain>
    </source>
</reference>
<organism evidence="3 4">
    <name type="scientific">Cercophora samala</name>
    <dbReference type="NCBI Taxonomy" id="330535"/>
    <lineage>
        <taxon>Eukaryota</taxon>
        <taxon>Fungi</taxon>
        <taxon>Dikarya</taxon>
        <taxon>Ascomycota</taxon>
        <taxon>Pezizomycotina</taxon>
        <taxon>Sordariomycetes</taxon>
        <taxon>Sordariomycetidae</taxon>
        <taxon>Sordariales</taxon>
        <taxon>Lasiosphaeriaceae</taxon>
        <taxon>Cercophora</taxon>
    </lineage>
</organism>
<comment type="caution">
    <text evidence="3">The sequence shown here is derived from an EMBL/GenBank/DDBJ whole genome shotgun (WGS) entry which is preliminary data.</text>
</comment>